<dbReference type="CTD" id="334402"/>
<evidence type="ECO:0000313" key="19">
    <source>
        <dbReference type="Proteomes" id="UP000694891"/>
    </source>
</evidence>
<feature type="non-terminal residue" evidence="20">
    <location>
        <position position="641"/>
    </location>
</feature>
<dbReference type="GO" id="GO:0005634">
    <property type="term" value="C:nucleus"/>
    <property type="evidence" value="ECO:0007669"/>
    <property type="project" value="UniProtKB-SubCell"/>
</dbReference>
<dbReference type="GO" id="GO:0070897">
    <property type="term" value="P:transcription preinitiation complex assembly"/>
    <property type="evidence" value="ECO:0007669"/>
    <property type="project" value="InterPro"/>
</dbReference>
<evidence type="ECO:0000256" key="9">
    <source>
        <dbReference type="ARBA" id="ARBA00023159"/>
    </source>
</evidence>
<dbReference type="InterPro" id="IPR011665">
    <property type="entry name" value="BRF1_TBP-bd_dom"/>
</dbReference>
<comment type="subcellular location">
    <subcellularLocation>
        <location evidence="1">Nucleus</location>
    </subcellularLocation>
</comment>
<keyword evidence="16" id="KW-0175">Coiled coil</keyword>
<name>A0A9Y4JN21_9TELE</name>
<evidence type="ECO:0000256" key="10">
    <source>
        <dbReference type="ARBA" id="ARBA00023163"/>
    </source>
</evidence>
<dbReference type="CDD" id="cd20553">
    <property type="entry name" value="CYCLIN_TFIIIB90_rpt1"/>
    <property type="match status" value="1"/>
</dbReference>
<dbReference type="PANTHER" id="PTHR11618">
    <property type="entry name" value="TRANSCRIPTION INITIATION FACTOR IIB-RELATED"/>
    <property type="match status" value="1"/>
</dbReference>
<dbReference type="Pfam" id="PF08271">
    <property type="entry name" value="Zn_Ribbon_TF"/>
    <property type="match status" value="1"/>
</dbReference>
<feature type="region of interest" description="Disordered" evidence="17">
    <location>
        <begin position="351"/>
        <end position="370"/>
    </location>
</feature>
<evidence type="ECO:0000256" key="5">
    <source>
        <dbReference type="ARBA" id="ARBA00022737"/>
    </source>
</evidence>
<dbReference type="FunFam" id="1.20.5.650:FF:000001">
    <property type="entry name" value="transcription factor IIIB 90 kDa subunit isoform X2"/>
    <property type="match status" value="1"/>
</dbReference>
<keyword evidence="6 15" id="KW-0863">Zinc-finger</keyword>
<dbReference type="GO" id="GO:0000995">
    <property type="term" value="F:RNA polymerase III general transcription initiation factor activity"/>
    <property type="evidence" value="ECO:0007669"/>
    <property type="project" value="TreeGrafter"/>
</dbReference>
<keyword evidence="19" id="KW-1185">Reference proteome</keyword>
<keyword evidence="11" id="KW-0539">Nucleus</keyword>
<feature type="domain" description="TFIIB-type" evidence="18">
    <location>
        <begin position="1"/>
        <end position="31"/>
    </location>
</feature>
<evidence type="ECO:0000256" key="8">
    <source>
        <dbReference type="ARBA" id="ARBA00023015"/>
    </source>
</evidence>
<dbReference type="Gene3D" id="1.10.472.10">
    <property type="entry name" value="Cyclin-like"/>
    <property type="match status" value="2"/>
</dbReference>
<evidence type="ECO:0000256" key="3">
    <source>
        <dbReference type="ARBA" id="ARBA00022553"/>
    </source>
</evidence>
<feature type="region of interest" description="Disordered" evidence="17">
    <location>
        <begin position="621"/>
        <end position="641"/>
    </location>
</feature>
<feature type="compositionally biased region" description="Gly residues" evidence="17">
    <location>
        <begin position="626"/>
        <end position="635"/>
    </location>
</feature>
<dbReference type="GO" id="GO:0008270">
    <property type="term" value="F:zinc ion binding"/>
    <property type="evidence" value="ECO:0007669"/>
    <property type="project" value="UniProtKB-KW"/>
</dbReference>
<accession>A0A9Y4JN21</accession>
<evidence type="ECO:0000259" key="18">
    <source>
        <dbReference type="PROSITE" id="PS51134"/>
    </source>
</evidence>
<evidence type="ECO:0000256" key="14">
    <source>
        <dbReference type="ARBA" id="ARBA00072559"/>
    </source>
</evidence>
<dbReference type="PANTHER" id="PTHR11618:SF4">
    <property type="entry name" value="TRANSCRIPTION FACTOR IIIB 90 KDA SUBUNIT"/>
    <property type="match status" value="1"/>
</dbReference>
<keyword evidence="7" id="KW-0862">Zinc</keyword>
<keyword evidence="5" id="KW-0677">Repeat</keyword>
<comment type="similarity">
    <text evidence="2">Belongs to the TFIIB family.</text>
</comment>
<dbReference type="SUPFAM" id="SSF47954">
    <property type="entry name" value="Cyclin-like"/>
    <property type="match status" value="2"/>
</dbReference>
<evidence type="ECO:0000313" key="20">
    <source>
        <dbReference type="RefSeq" id="XP_008276497.1"/>
    </source>
</evidence>
<feature type="region of interest" description="Disordered" evidence="17">
    <location>
        <begin position="393"/>
        <end position="426"/>
    </location>
</feature>
<dbReference type="CDD" id="cd20554">
    <property type="entry name" value="CYCLIN_TFIIIB90_rpt2"/>
    <property type="match status" value="1"/>
</dbReference>
<comment type="subunit">
    <text evidence="13">TFIIIB comprises at least the TATA-binding protein (TBP) and the B-related factor 1 (BRF1/TFIIIB90). Interacts with BDP1. Interacts with MAF1.</text>
</comment>
<keyword evidence="3" id="KW-0597">Phosphoprotein</keyword>
<dbReference type="GO" id="GO:0017025">
    <property type="term" value="F:TBP-class protein binding"/>
    <property type="evidence" value="ECO:0007669"/>
    <property type="project" value="InterPro"/>
</dbReference>
<evidence type="ECO:0000256" key="4">
    <source>
        <dbReference type="ARBA" id="ARBA00022723"/>
    </source>
</evidence>
<dbReference type="GO" id="GO:0001006">
    <property type="term" value="F:RNA polymerase III type 3 promoter sequence-specific DNA binding"/>
    <property type="evidence" value="ECO:0007669"/>
    <property type="project" value="TreeGrafter"/>
</dbReference>
<dbReference type="InterPro" id="IPR013150">
    <property type="entry name" value="TFIIB_cyclin"/>
</dbReference>
<dbReference type="SUPFAM" id="SSF57783">
    <property type="entry name" value="Zinc beta-ribbon"/>
    <property type="match status" value="1"/>
</dbReference>
<dbReference type="FunFam" id="1.10.472.10:FF:000007">
    <property type="entry name" value="Transcription factor IIIB 90 kDa subunit"/>
    <property type="match status" value="1"/>
</dbReference>
<evidence type="ECO:0000256" key="6">
    <source>
        <dbReference type="ARBA" id="ARBA00022771"/>
    </source>
</evidence>
<dbReference type="InterPro" id="IPR013137">
    <property type="entry name" value="Znf_TFIIB"/>
</dbReference>
<dbReference type="Gene3D" id="2.20.25.10">
    <property type="match status" value="1"/>
</dbReference>
<dbReference type="FunFam" id="1.10.472.10:FF:000002">
    <property type="entry name" value="Transcription factor IIIB 90 kDa subunit"/>
    <property type="match status" value="1"/>
</dbReference>
<dbReference type="Proteomes" id="UP000694891">
    <property type="component" value="Unplaced"/>
</dbReference>
<keyword evidence="4" id="KW-0479">Metal-binding</keyword>
<dbReference type="GO" id="GO:0000126">
    <property type="term" value="C:transcription factor TFIIIB complex"/>
    <property type="evidence" value="ECO:0007669"/>
    <property type="project" value="TreeGrafter"/>
</dbReference>
<evidence type="ECO:0000256" key="16">
    <source>
        <dbReference type="SAM" id="Coils"/>
    </source>
</evidence>
<dbReference type="FunFam" id="2.20.25.10:FF:000012">
    <property type="entry name" value="Putative transcription factor IIIB 90 kDa subunit"/>
    <property type="match status" value="1"/>
</dbReference>
<proteinExistence type="inferred from homology"/>
<evidence type="ECO:0000256" key="12">
    <source>
        <dbReference type="ARBA" id="ARBA00031009"/>
    </source>
</evidence>
<organism evidence="19 20">
    <name type="scientific">Stegastes partitus</name>
    <name type="common">bicolor damselfish</name>
    <dbReference type="NCBI Taxonomy" id="144197"/>
    <lineage>
        <taxon>Eukaryota</taxon>
        <taxon>Metazoa</taxon>
        <taxon>Chordata</taxon>
        <taxon>Craniata</taxon>
        <taxon>Vertebrata</taxon>
        <taxon>Euteleostomi</taxon>
        <taxon>Actinopterygii</taxon>
        <taxon>Neopterygii</taxon>
        <taxon>Teleostei</taxon>
        <taxon>Neoteleostei</taxon>
        <taxon>Acanthomorphata</taxon>
        <taxon>Ovalentaria</taxon>
        <taxon>Pomacentridae</taxon>
        <taxon>Stegastes</taxon>
    </lineage>
</organism>
<dbReference type="InterPro" id="IPR013763">
    <property type="entry name" value="Cyclin-like_dom"/>
</dbReference>
<protein>
    <recommendedName>
        <fullName evidence="14">Transcription factor IIIB 90 kDa subunit</fullName>
    </recommendedName>
    <alternativeName>
        <fullName evidence="12">B-related factor 1</fullName>
    </alternativeName>
</protein>
<dbReference type="SMART" id="SM00385">
    <property type="entry name" value="CYCLIN"/>
    <property type="match status" value="2"/>
</dbReference>
<dbReference type="Gene3D" id="1.20.5.650">
    <property type="entry name" value="Single helix bin"/>
    <property type="match status" value="1"/>
</dbReference>
<evidence type="ECO:0000256" key="1">
    <source>
        <dbReference type="ARBA" id="ARBA00004123"/>
    </source>
</evidence>
<keyword evidence="9" id="KW-0010">Activator</keyword>
<evidence type="ECO:0000256" key="17">
    <source>
        <dbReference type="SAM" id="MobiDB-lite"/>
    </source>
</evidence>
<feature type="compositionally biased region" description="Basic and acidic residues" evidence="17">
    <location>
        <begin position="560"/>
        <end position="570"/>
    </location>
</feature>
<dbReference type="Pfam" id="PF00382">
    <property type="entry name" value="TFIIB"/>
    <property type="match status" value="2"/>
</dbReference>
<dbReference type="GO" id="GO:0097550">
    <property type="term" value="C:transcription preinitiation complex"/>
    <property type="evidence" value="ECO:0007669"/>
    <property type="project" value="TreeGrafter"/>
</dbReference>
<feature type="region of interest" description="Disordered" evidence="17">
    <location>
        <begin position="550"/>
        <end position="593"/>
    </location>
</feature>
<dbReference type="PROSITE" id="PS51134">
    <property type="entry name" value="ZF_TFIIB"/>
    <property type="match status" value="1"/>
</dbReference>
<feature type="compositionally biased region" description="Basic residues" evidence="17">
    <location>
        <begin position="508"/>
        <end position="519"/>
    </location>
</feature>
<dbReference type="AlphaFoldDB" id="A0A9Y4JN21"/>
<gene>
    <name evidence="20" type="primary">brf1a</name>
</gene>
<dbReference type="InterPro" id="IPR036915">
    <property type="entry name" value="Cyclin-like_sf"/>
</dbReference>
<feature type="coiled-coil region" evidence="16">
    <location>
        <begin position="301"/>
        <end position="332"/>
    </location>
</feature>
<sequence length="641" mass="70502">MKACKNCGSSEIDVDHARGDAVCMSCGSVLEDNIIVSEVEFVETGGGGSLAVGQFVSSEGGAKLPSFGDSHLAGVGKESRAQTLQKAKQHINTLGQQLQMNKHCLDTAFNFYKMALMKHLTRGRRSAHVIAACIYLVCRTEGTPHMLLDLSDLLQVNVYVLGKTFLVLARELCINAPAIDPCLYIPRFAQLLEFGEKNHEVSMTALRLVQRMKRDWMHTGRRPSGLCGAALLVAARLHDFRRTIKEVVSIVKVCETTLRKRLVEFEDTPTSQLTIEDFMKVDLDQECDPPCFTAGLKKLKAQQLEMELKKKIDDVADEIQEYQDEIDAELESSRPKLRGVYAAYTKEDVDALSSPSSKLADGDDPEEDDELQAVAQHFGRDLEELTLEALIKLEQKRPEDQDEEEDVPRRKGPSLESILGPMPTSATLGLPESFNTCVANEKNYGAADSGELDLSGIDDSEIELYLLNDKEVKIKTALWMAENSDYLKEQKEKEAKIAKEKELGIYKERKRGPSKRRPPIRASTADEAIEKMLEQKRISSKINYDVLKDLNVKPGSSPARKTESPKKEPTAAKLTGRNRTPARAPLSLSTPLSSLGKRLQPFITGQPNKKLALEQVSNPLPVAVGAPGGGGGGGSVVVESG</sequence>
<evidence type="ECO:0000256" key="13">
    <source>
        <dbReference type="ARBA" id="ARBA00063003"/>
    </source>
</evidence>
<evidence type="ECO:0000256" key="7">
    <source>
        <dbReference type="ARBA" id="ARBA00022833"/>
    </source>
</evidence>
<evidence type="ECO:0000256" key="15">
    <source>
        <dbReference type="PROSITE-ProRule" id="PRU00469"/>
    </source>
</evidence>
<dbReference type="PRINTS" id="PR00685">
    <property type="entry name" value="TIFACTORIIB"/>
</dbReference>
<dbReference type="RefSeq" id="XP_008276497.1">
    <property type="nucleotide sequence ID" value="XM_008278275.1"/>
</dbReference>
<feature type="region of interest" description="Disordered" evidence="17">
    <location>
        <begin position="505"/>
        <end position="526"/>
    </location>
</feature>
<evidence type="ECO:0000256" key="11">
    <source>
        <dbReference type="ARBA" id="ARBA00023242"/>
    </source>
</evidence>
<reference evidence="20" key="1">
    <citation type="submission" date="2025-08" db="UniProtKB">
        <authorList>
            <consortium name="RefSeq"/>
        </authorList>
    </citation>
    <scope>IDENTIFICATION</scope>
</reference>
<dbReference type="Pfam" id="PF07741">
    <property type="entry name" value="BRF1"/>
    <property type="match status" value="1"/>
</dbReference>
<keyword evidence="10" id="KW-0804">Transcription</keyword>
<evidence type="ECO:0000256" key="2">
    <source>
        <dbReference type="ARBA" id="ARBA00010857"/>
    </source>
</evidence>
<keyword evidence="8" id="KW-0805">Transcription regulation</keyword>
<dbReference type="InterPro" id="IPR000812">
    <property type="entry name" value="TFIIB"/>
</dbReference>